<reference evidence="17" key="1">
    <citation type="journal article" date="2014" name="Int. J. Syst. Evol. Microbiol.">
        <title>Complete genome sequence of Corynebacterium casei LMG S-19264T (=DSM 44701T), isolated from a smear-ripened cheese.</title>
        <authorList>
            <consortium name="US DOE Joint Genome Institute (JGI-PGF)"/>
            <person name="Walter F."/>
            <person name="Albersmeier A."/>
            <person name="Kalinowski J."/>
            <person name="Ruckert C."/>
        </authorList>
    </citation>
    <scope>NUCLEOTIDE SEQUENCE</scope>
    <source>
        <strain evidence="17">KCTC 32296</strain>
    </source>
</reference>
<dbReference type="GO" id="GO:0015344">
    <property type="term" value="F:siderophore uptake transmembrane transporter activity"/>
    <property type="evidence" value="ECO:0007669"/>
    <property type="project" value="TreeGrafter"/>
</dbReference>
<organism evidence="17 18">
    <name type="scientific">Asticcacaulis endophyticus</name>
    <dbReference type="NCBI Taxonomy" id="1395890"/>
    <lineage>
        <taxon>Bacteria</taxon>
        <taxon>Pseudomonadati</taxon>
        <taxon>Pseudomonadota</taxon>
        <taxon>Alphaproteobacteria</taxon>
        <taxon>Caulobacterales</taxon>
        <taxon>Caulobacteraceae</taxon>
        <taxon>Asticcacaulis</taxon>
    </lineage>
</organism>
<evidence type="ECO:0000259" key="15">
    <source>
        <dbReference type="Pfam" id="PF00593"/>
    </source>
</evidence>
<dbReference type="PANTHER" id="PTHR32552:SF89">
    <property type="entry name" value="CATECHOLATE SIDEROPHORE RECEPTOR FIU"/>
    <property type="match status" value="1"/>
</dbReference>
<dbReference type="Gene3D" id="2.40.170.20">
    <property type="entry name" value="TonB-dependent receptor, beta-barrel domain"/>
    <property type="match status" value="1"/>
</dbReference>
<keyword evidence="5 12" id="KW-0812">Transmembrane</keyword>
<evidence type="ECO:0000256" key="7">
    <source>
        <dbReference type="ARBA" id="ARBA00023004"/>
    </source>
</evidence>
<protein>
    <submittedName>
        <fullName evidence="17">TonB-dependent receptor</fullName>
    </submittedName>
</protein>
<dbReference type="EMBL" id="BMZB01000005">
    <property type="protein sequence ID" value="GGZ41616.1"/>
    <property type="molecule type" value="Genomic_DNA"/>
</dbReference>
<dbReference type="PANTHER" id="PTHR32552">
    <property type="entry name" value="FERRICHROME IRON RECEPTOR-RELATED"/>
    <property type="match status" value="1"/>
</dbReference>
<gene>
    <name evidence="17" type="ORF">GCM10011273_30330</name>
</gene>
<evidence type="ECO:0000256" key="1">
    <source>
        <dbReference type="ARBA" id="ARBA00004571"/>
    </source>
</evidence>
<evidence type="ECO:0000256" key="3">
    <source>
        <dbReference type="ARBA" id="ARBA00022452"/>
    </source>
</evidence>
<evidence type="ECO:0000256" key="5">
    <source>
        <dbReference type="ARBA" id="ARBA00022692"/>
    </source>
</evidence>
<name>A0A918QDR8_9CAUL</name>
<dbReference type="InterPro" id="IPR000531">
    <property type="entry name" value="Beta-barrel_TonB"/>
</dbReference>
<keyword evidence="8" id="KW-0406">Ion transport</keyword>
<feature type="signal peptide" evidence="14">
    <location>
        <begin position="1"/>
        <end position="26"/>
    </location>
</feature>
<comment type="caution">
    <text evidence="17">The sequence shown here is derived from an EMBL/GenBank/DDBJ whole genome shotgun (WGS) entry which is preliminary data.</text>
</comment>
<dbReference type="Gene3D" id="2.170.130.10">
    <property type="entry name" value="TonB-dependent receptor, plug domain"/>
    <property type="match status" value="1"/>
</dbReference>
<evidence type="ECO:0000256" key="2">
    <source>
        <dbReference type="ARBA" id="ARBA00022448"/>
    </source>
</evidence>
<dbReference type="AlphaFoldDB" id="A0A918QDR8"/>
<comment type="subcellular location">
    <subcellularLocation>
        <location evidence="1 12">Cell outer membrane</location>
        <topology evidence="1 12">Multi-pass membrane protein</topology>
    </subcellularLocation>
</comment>
<feature type="chain" id="PRO_5037963412" evidence="14">
    <location>
        <begin position="27"/>
        <end position="764"/>
    </location>
</feature>
<keyword evidence="3 12" id="KW-1134">Transmembrane beta strand</keyword>
<evidence type="ECO:0000256" key="8">
    <source>
        <dbReference type="ARBA" id="ARBA00023065"/>
    </source>
</evidence>
<dbReference type="RefSeq" id="WP_189488117.1">
    <property type="nucleotide sequence ID" value="NZ_BMZB01000005.1"/>
</dbReference>
<keyword evidence="11 12" id="KW-0998">Cell outer membrane</keyword>
<dbReference type="Proteomes" id="UP000662572">
    <property type="component" value="Unassembled WGS sequence"/>
</dbReference>
<evidence type="ECO:0000256" key="4">
    <source>
        <dbReference type="ARBA" id="ARBA00022496"/>
    </source>
</evidence>
<dbReference type="InterPro" id="IPR037066">
    <property type="entry name" value="Plug_dom_sf"/>
</dbReference>
<proteinExistence type="inferred from homology"/>
<evidence type="ECO:0000313" key="17">
    <source>
        <dbReference type="EMBL" id="GGZ41616.1"/>
    </source>
</evidence>
<evidence type="ECO:0000256" key="14">
    <source>
        <dbReference type="SAM" id="SignalP"/>
    </source>
</evidence>
<dbReference type="InterPro" id="IPR012910">
    <property type="entry name" value="Plug_dom"/>
</dbReference>
<feature type="domain" description="TonB-dependent receptor plug" evidence="16">
    <location>
        <begin position="53"/>
        <end position="162"/>
    </location>
</feature>
<evidence type="ECO:0000256" key="9">
    <source>
        <dbReference type="ARBA" id="ARBA00023077"/>
    </source>
</evidence>
<keyword evidence="7" id="KW-0408">Iron</keyword>
<evidence type="ECO:0000256" key="12">
    <source>
        <dbReference type="PROSITE-ProRule" id="PRU01360"/>
    </source>
</evidence>
<evidence type="ECO:0000259" key="16">
    <source>
        <dbReference type="Pfam" id="PF07715"/>
    </source>
</evidence>
<sequence length="764" mass="82531">MKTALFTNVAVVAILSAATFAPVAFADTVAAPDAAAADEAITEVIVYGQGQSRQIQAVKASELALEAPGTSPLKAIDKLPGVTFQSADPFGAYEWSTRIGVRGFNQNQMGFTLDGVPLGDMSYGNHNGLHISRAITNEDVARVELTQGAGSLSTASTSNLGGTLQFFSRDPSNEMGGEVAGTVGSEAMHRLYGRFETGEIAQLNNLRAYVSIADQKTDKWKGGSEQKQRQISAKAVMPIGEGELTGFINRSERREQDYQDMSFDMISRLGRDWDNFQPNWALANQVAAAYLTNQPLPAPVATVDDAYYAGAGIRDDNLGAVSINYPLTDIISVKASLYKHTNEGQGLWYTPYVPSPNFGVSGATSNNAALSIRTTEYDVDRTGAFGSLMFDLGSHQVEAGFWIEDNDFNQARRFYGETLSAPSRDPLDFQSGAFFTQWEYAFNTKTTVGYVQDVWTVTDAFKVNFGFKSVKVENEVKTVTAAAPMNGSLESKDSFLPQVGAVYKLDDNIELFGGYTENMAAYVSAATSGPFGAQSQAVLDYVKSSIDPETSKTFEGGLRLNAGSVFQGVLALYHVEFDNRLLGVAQGAAIVGNATVLSNVGGVETNGLEVAGTYRITPEWKLYSSYSYNDSQYQDDVINAEGTITARTKGKTVVDTPKHMFNAEVAYDNGKLFGTLGMKFTGERYYTYENRGGKVDSTKVADFTAGYRFGNDLDVQVNVTNLLDEDYISTIGSGGFTNADTAGTAMTILPAAPRMAFITVKKRF</sequence>
<dbReference type="Pfam" id="PF07715">
    <property type="entry name" value="Plug"/>
    <property type="match status" value="1"/>
</dbReference>
<accession>A0A918QDR8</accession>
<evidence type="ECO:0000256" key="6">
    <source>
        <dbReference type="ARBA" id="ARBA00022729"/>
    </source>
</evidence>
<dbReference type="PROSITE" id="PS52016">
    <property type="entry name" value="TONB_DEPENDENT_REC_3"/>
    <property type="match status" value="1"/>
</dbReference>
<keyword evidence="17" id="KW-0675">Receptor</keyword>
<keyword evidence="6 14" id="KW-0732">Signal</keyword>
<evidence type="ECO:0000313" key="18">
    <source>
        <dbReference type="Proteomes" id="UP000662572"/>
    </source>
</evidence>
<comment type="similarity">
    <text evidence="12 13">Belongs to the TonB-dependent receptor family.</text>
</comment>
<keyword evidence="9 13" id="KW-0798">TonB box</keyword>
<dbReference type="InterPro" id="IPR036942">
    <property type="entry name" value="Beta-barrel_TonB_sf"/>
</dbReference>
<dbReference type="InterPro" id="IPR039426">
    <property type="entry name" value="TonB-dep_rcpt-like"/>
</dbReference>
<keyword evidence="4" id="KW-0410">Iron transport</keyword>
<evidence type="ECO:0000256" key="10">
    <source>
        <dbReference type="ARBA" id="ARBA00023136"/>
    </source>
</evidence>
<dbReference type="GO" id="GO:0009279">
    <property type="term" value="C:cell outer membrane"/>
    <property type="evidence" value="ECO:0007669"/>
    <property type="project" value="UniProtKB-SubCell"/>
</dbReference>
<keyword evidence="10 12" id="KW-0472">Membrane</keyword>
<keyword evidence="18" id="KW-1185">Reference proteome</keyword>
<dbReference type="SUPFAM" id="SSF56935">
    <property type="entry name" value="Porins"/>
    <property type="match status" value="1"/>
</dbReference>
<dbReference type="Pfam" id="PF00593">
    <property type="entry name" value="TonB_dep_Rec_b-barrel"/>
    <property type="match status" value="1"/>
</dbReference>
<evidence type="ECO:0000256" key="13">
    <source>
        <dbReference type="RuleBase" id="RU003357"/>
    </source>
</evidence>
<evidence type="ECO:0000256" key="11">
    <source>
        <dbReference type="ARBA" id="ARBA00023237"/>
    </source>
</evidence>
<keyword evidence="2 12" id="KW-0813">Transport</keyword>
<feature type="domain" description="TonB-dependent receptor-like beta-barrel" evidence="15">
    <location>
        <begin position="260"/>
        <end position="722"/>
    </location>
</feature>
<reference evidence="17" key="2">
    <citation type="submission" date="2020-09" db="EMBL/GenBank/DDBJ databases">
        <authorList>
            <person name="Sun Q."/>
            <person name="Kim S."/>
        </authorList>
    </citation>
    <scope>NUCLEOTIDE SEQUENCE</scope>
    <source>
        <strain evidence="17">KCTC 32296</strain>
    </source>
</reference>